<accession>A0A9Q9N0Q5</accession>
<name>A0A9Q9N0Q5_RAOOR</name>
<evidence type="ECO:0000313" key="1">
    <source>
        <dbReference type="EMBL" id="UXE36570.1"/>
    </source>
</evidence>
<reference evidence="2" key="1">
    <citation type="submission" date="2022-09" db="EMBL/GenBank/DDBJ databases">
        <title>Multidrug resistance Raoultella ornithinolytica Strain MQB_Silv_108.</title>
        <authorList>
            <person name="Quintela-Baluja M."/>
        </authorList>
    </citation>
    <scope>NUCLEOTIDE SEQUENCE</scope>
    <source>
        <strain evidence="2">MQB_Silv_108</strain>
    </source>
</reference>
<proteinExistence type="predicted"/>
<evidence type="ECO:0000313" key="2">
    <source>
        <dbReference type="EMBL" id="UXE40736.1"/>
    </source>
</evidence>
<organism evidence="2 3">
    <name type="scientific">Raoultella ornithinolytica</name>
    <name type="common">Klebsiella ornithinolytica</name>
    <dbReference type="NCBI Taxonomy" id="54291"/>
    <lineage>
        <taxon>Bacteria</taxon>
        <taxon>Pseudomonadati</taxon>
        <taxon>Pseudomonadota</taxon>
        <taxon>Gammaproteobacteria</taxon>
        <taxon>Enterobacterales</taxon>
        <taxon>Enterobacteriaceae</taxon>
        <taxon>Klebsiella/Raoultella group</taxon>
        <taxon>Raoultella</taxon>
    </lineage>
</organism>
<dbReference type="Proteomes" id="UP001064206">
    <property type="component" value="Chromosome"/>
</dbReference>
<dbReference type="EMBL" id="CP104450">
    <property type="protein sequence ID" value="UXE40736.1"/>
    <property type="molecule type" value="Genomic_DNA"/>
</dbReference>
<dbReference type="AlphaFoldDB" id="A0A9Q9N0Q5"/>
<sequence>MCNPSAAELIARLKKAYPAHVPADRPSNSILKPGARFKHGRRGYIVTVIIATEKDVSYRKACGTACWMGLREFLRQHNEVSV</sequence>
<evidence type="ECO:0000313" key="3">
    <source>
        <dbReference type="Proteomes" id="UP001064206"/>
    </source>
</evidence>
<dbReference type="EMBL" id="CP104450">
    <property type="protein sequence ID" value="UXE36570.1"/>
    <property type="molecule type" value="Genomic_DNA"/>
</dbReference>
<protein>
    <submittedName>
        <fullName evidence="2">DUF4222 domain-containing protein</fullName>
    </submittedName>
</protein>
<gene>
    <name evidence="2" type="ORF">N2J37_13805</name>
    <name evidence="1" type="ORF">N2J37_18715</name>
</gene>